<gene>
    <name evidence="1" type="ORF">NLJ89_g4911</name>
</gene>
<comment type="caution">
    <text evidence="1">The sequence shown here is derived from an EMBL/GenBank/DDBJ whole genome shotgun (WGS) entry which is preliminary data.</text>
</comment>
<keyword evidence="2" id="KW-1185">Reference proteome</keyword>
<name>A0A9W8K260_9AGAR</name>
<evidence type="ECO:0000313" key="1">
    <source>
        <dbReference type="EMBL" id="KAJ3510011.1"/>
    </source>
</evidence>
<proteinExistence type="predicted"/>
<reference evidence="1" key="1">
    <citation type="submission" date="2022-07" db="EMBL/GenBank/DDBJ databases">
        <title>Genome Sequence of Agrocybe chaxingu.</title>
        <authorList>
            <person name="Buettner E."/>
        </authorList>
    </citation>
    <scope>NUCLEOTIDE SEQUENCE</scope>
    <source>
        <strain evidence="1">MP-N11</strain>
    </source>
</reference>
<dbReference type="EMBL" id="JANKHO010000431">
    <property type="protein sequence ID" value="KAJ3510011.1"/>
    <property type="molecule type" value="Genomic_DNA"/>
</dbReference>
<dbReference type="OrthoDB" id="3041713at2759"/>
<sequence>MLAGLLCSNHITYRFGKGMMPEAYRLNMNTMAVVMDNYANQLAEEYGQEVAAEILKQSRAKLESMPAMGYSTGAAHGHAKYDSLNNPKSTL</sequence>
<accession>A0A9W8K260</accession>
<organism evidence="1 2">
    <name type="scientific">Agrocybe chaxingu</name>
    <dbReference type="NCBI Taxonomy" id="84603"/>
    <lineage>
        <taxon>Eukaryota</taxon>
        <taxon>Fungi</taxon>
        <taxon>Dikarya</taxon>
        <taxon>Basidiomycota</taxon>
        <taxon>Agaricomycotina</taxon>
        <taxon>Agaricomycetes</taxon>
        <taxon>Agaricomycetidae</taxon>
        <taxon>Agaricales</taxon>
        <taxon>Agaricineae</taxon>
        <taxon>Strophariaceae</taxon>
        <taxon>Agrocybe</taxon>
    </lineage>
</organism>
<protein>
    <submittedName>
        <fullName evidence="1">Uncharacterized protein</fullName>
    </submittedName>
</protein>
<dbReference type="Proteomes" id="UP001148786">
    <property type="component" value="Unassembled WGS sequence"/>
</dbReference>
<dbReference type="AlphaFoldDB" id="A0A9W8K260"/>
<evidence type="ECO:0000313" key="2">
    <source>
        <dbReference type="Proteomes" id="UP001148786"/>
    </source>
</evidence>